<keyword evidence="4 7" id="KW-0554">One-carbon metabolism</keyword>
<proteinExistence type="inferred from homology"/>
<dbReference type="PRINTS" id="PR00070">
    <property type="entry name" value="DHFR"/>
</dbReference>
<keyword evidence="6 7" id="KW-0560">Oxidoreductase</keyword>
<keyword evidence="11" id="KW-1185">Reference proteome</keyword>
<comment type="similarity">
    <text evidence="2 7 8">Belongs to the dihydrofolate reductase family.</text>
</comment>
<dbReference type="EMBL" id="DF968063">
    <property type="protein sequence ID" value="GAP02164.1"/>
    <property type="molecule type" value="Genomic_DNA"/>
</dbReference>
<dbReference type="InterPro" id="IPR001796">
    <property type="entry name" value="DHFR_dom"/>
</dbReference>
<comment type="function">
    <text evidence="7">Key enzyme in folate metabolism. Catalyzes an essential reaction for de novo glycine and purine synthesis, and for DNA precursor synthesis.</text>
</comment>
<evidence type="ECO:0000256" key="4">
    <source>
        <dbReference type="ARBA" id="ARBA00022563"/>
    </source>
</evidence>
<evidence type="ECO:0000256" key="8">
    <source>
        <dbReference type="RuleBase" id="RU004474"/>
    </source>
</evidence>
<dbReference type="RefSeq" id="WP_059375189.1">
    <property type="nucleotide sequence ID" value="NZ_DF968063.1"/>
</dbReference>
<name>A0A3F3GQW7_9LACO</name>
<evidence type="ECO:0000313" key="10">
    <source>
        <dbReference type="EMBL" id="GAP02164.1"/>
    </source>
</evidence>
<dbReference type="CDD" id="cd00209">
    <property type="entry name" value="DHFR"/>
    <property type="match status" value="1"/>
</dbReference>
<dbReference type="InterPro" id="IPR017925">
    <property type="entry name" value="DHFR_CS"/>
</dbReference>
<evidence type="ECO:0000313" key="11">
    <source>
        <dbReference type="Proteomes" id="UP000061227"/>
    </source>
</evidence>
<dbReference type="InterPro" id="IPR012259">
    <property type="entry name" value="DHFR"/>
</dbReference>
<evidence type="ECO:0000256" key="3">
    <source>
        <dbReference type="ARBA" id="ARBA00012856"/>
    </source>
</evidence>
<dbReference type="GO" id="GO:0046655">
    <property type="term" value="P:folic acid metabolic process"/>
    <property type="evidence" value="ECO:0007669"/>
    <property type="project" value="TreeGrafter"/>
</dbReference>
<dbReference type="GO" id="GO:0046654">
    <property type="term" value="P:tetrahydrofolate biosynthetic process"/>
    <property type="evidence" value="ECO:0007669"/>
    <property type="project" value="UniProtKB-UniPathway"/>
</dbReference>
<accession>A0A3F3GQW7</accession>
<dbReference type="PANTHER" id="PTHR48069:SF3">
    <property type="entry name" value="DIHYDROFOLATE REDUCTASE"/>
    <property type="match status" value="1"/>
</dbReference>
<evidence type="ECO:0000256" key="2">
    <source>
        <dbReference type="ARBA" id="ARBA00009539"/>
    </source>
</evidence>
<keyword evidence="5 7" id="KW-0521">NADP</keyword>
<dbReference type="AlphaFoldDB" id="A0A3F3GQW7"/>
<dbReference type="OrthoDB" id="9804315at2"/>
<dbReference type="InterPro" id="IPR024072">
    <property type="entry name" value="DHFR-like_dom_sf"/>
</dbReference>
<evidence type="ECO:0000256" key="7">
    <source>
        <dbReference type="PIRNR" id="PIRNR000194"/>
    </source>
</evidence>
<comment type="pathway">
    <text evidence="1 7">Cofactor biosynthesis; tetrahydrofolate biosynthesis; 5,6,7,8-tetrahydrofolate from 7,8-dihydrofolate: step 1/1.</text>
</comment>
<dbReference type="Pfam" id="PF00186">
    <property type="entry name" value="DHFR_1"/>
    <property type="match status" value="1"/>
</dbReference>
<dbReference type="GO" id="GO:0005829">
    <property type="term" value="C:cytosol"/>
    <property type="evidence" value="ECO:0007669"/>
    <property type="project" value="TreeGrafter"/>
</dbReference>
<dbReference type="Gene3D" id="3.40.430.10">
    <property type="entry name" value="Dihydrofolate Reductase, subunit A"/>
    <property type="match status" value="1"/>
</dbReference>
<dbReference type="GO" id="GO:0006730">
    <property type="term" value="P:one-carbon metabolic process"/>
    <property type="evidence" value="ECO:0007669"/>
    <property type="project" value="UniProtKB-KW"/>
</dbReference>
<dbReference type="PROSITE" id="PS51330">
    <property type="entry name" value="DHFR_2"/>
    <property type="match status" value="1"/>
</dbReference>
<evidence type="ECO:0000256" key="5">
    <source>
        <dbReference type="ARBA" id="ARBA00022857"/>
    </source>
</evidence>
<dbReference type="GO" id="GO:0046452">
    <property type="term" value="P:dihydrofolate metabolic process"/>
    <property type="evidence" value="ECO:0007669"/>
    <property type="project" value="TreeGrafter"/>
</dbReference>
<evidence type="ECO:0000259" key="9">
    <source>
        <dbReference type="PROSITE" id="PS51330"/>
    </source>
</evidence>
<dbReference type="SUPFAM" id="SSF53597">
    <property type="entry name" value="Dihydrofolate reductase-like"/>
    <property type="match status" value="1"/>
</dbReference>
<evidence type="ECO:0000256" key="1">
    <source>
        <dbReference type="ARBA" id="ARBA00004903"/>
    </source>
</evidence>
<organism evidence="10 11">
    <name type="scientific">Fructobacillus pseudoficulneus</name>
    <dbReference type="NCBI Taxonomy" id="220714"/>
    <lineage>
        <taxon>Bacteria</taxon>
        <taxon>Bacillati</taxon>
        <taxon>Bacillota</taxon>
        <taxon>Bacilli</taxon>
        <taxon>Lactobacillales</taxon>
        <taxon>Lactobacillaceae</taxon>
        <taxon>Fructobacillus</taxon>
    </lineage>
</organism>
<dbReference type="STRING" id="220714.SAMN05660469_0115"/>
<dbReference type="Proteomes" id="UP000061227">
    <property type="component" value="Unassembled WGS sequence"/>
</dbReference>
<dbReference type="UniPathway" id="UPA00077">
    <property type="reaction ID" value="UER00158"/>
</dbReference>
<dbReference type="GO" id="GO:0004146">
    <property type="term" value="F:dihydrofolate reductase activity"/>
    <property type="evidence" value="ECO:0007669"/>
    <property type="project" value="UniProtKB-EC"/>
</dbReference>
<dbReference type="PROSITE" id="PS00075">
    <property type="entry name" value="DHFR_1"/>
    <property type="match status" value="1"/>
</dbReference>
<feature type="domain" description="DHFR" evidence="9">
    <location>
        <begin position="3"/>
        <end position="164"/>
    </location>
</feature>
<evidence type="ECO:0000256" key="6">
    <source>
        <dbReference type="ARBA" id="ARBA00023002"/>
    </source>
</evidence>
<sequence length="165" mass="18494">MATVRMVWAEDDRGAIGKDGTLPWHIPSDLAHFKEQTLNSTMVMGRSTWESIGRPLPKRHSVVLTRQTDFDPGFAEVTVVHSLEDLEALMQDELAAGRLVTVAGGAQLYKQLMPMATELSVTKVQGDFDGDTFMEPVNDQDFDLVDQRTASDGDYQLEFLTYKRQ</sequence>
<dbReference type="PIRSF" id="PIRSF000194">
    <property type="entry name" value="DHFR"/>
    <property type="match status" value="1"/>
</dbReference>
<dbReference type="GO" id="GO:0050661">
    <property type="term" value="F:NADP binding"/>
    <property type="evidence" value="ECO:0007669"/>
    <property type="project" value="InterPro"/>
</dbReference>
<dbReference type="EC" id="1.5.1.3" evidence="3 7"/>
<reference evidence="10 11" key="1">
    <citation type="journal article" date="2015" name="BMC Genomics">
        <title>Comparative genomics of Fructobacillus spp. and Leuconostoc spp. reveals niche-specific evolution of Fructobacillus spp.</title>
        <authorList>
            <person name="Endo A."/>
            <person name="Tanizawa Y."/>
            <person name="Tanaka N."/>
            <person name="Maeno S."/>
            <person name="Kumar H."/>
            <person name="Shiwa Y."/>
            <person name="Okada S."/>
            <person name="Yoshikawa H."/>
            <person name="Dicks L."/>
            <person name="Nakagawa J."/>
            <person name="Arita M."/>
        </authorList>
    </citation>
    <scope>NUCLEOTIDE SEQUENCE [LARGE SCALE GENOMIC DNA]</scope>
    <source>
        <strain evidence="10 11">DSM 15468</strain>
    </source>
</reference>
<gene>
    <name evidence="10" type="ORF">FPFC_010420</name>
</gene>
<protein>
    <recommendedName>
        <fullName evidence="3 7">Dihydrofolate reductase</fullName>
        <ecNumber evidence="3 7">1.5.1.3</ecNumber>
    </recommendedName>
</protein>
<comment type="catalytic activity">
    <reaction evidence="7">
        <text>(6S)-5,6,7,8-tetrahydrofolate + NADP(+) = 7,8-dihydrofolate + NADPH + H(+)</text>
        <dbReference type="Rhea" id="RHEA:15009"/>
        <dbReference type="ChEBI" id="CHEBI:15378"/>
        <dbReference type="ChEBI" id="CHEBI:57451"/>
        <dbReference type="ChEBI" id="CHEBI:57453"/>
        <dbReference type="ChEBI" id="CHEBI:57783"/>
        <dbReference type="ChEBI" id="CHEBI:58349"/>
        <dbReference type="EC" id="1.5.1.3"/>
    </reaction>
</comment>
<dbReference type="PANTHER" id="PTHR48069">
    <property type="entry name" value="DIHYDROFOLATE REDUCTASE"/>
    <property type="match status" value="1"/>
</dbReference>